<dbReference type="EMBL" id="CAJNNW010003912">
    <property type="protein sequence ID" value="CAE8645870.1"/>
    <property type="molecule type" value="Genomic_DNA"/>
</dbReference>
<dbReference type="Pfam" id="PF14644">
    <property type="entry name" value="DUF4456"/>
    <property type="match status" value="1"/>
</dbReference>
<dbReference type="AlphaFoldDB" id="A0A813I2F2"/>
<dbReference type="Proteomes" id="UP000626109">
    <property type="component" value="Unassembled WGS sequence"/>
</dbReference>
<reference evidence="5" key="1">
    <citation type="submission" date="2021-02" db="EMBL/GenBank/DDBJ databases">
        <authorList>
            <person name="Dougan E. K."/>
            <person name="Rhodes N."/>
            <person name="Thang M."/>
            <person name="Chan C."/>
        </authorList>
    </citation>
    <scope>NUCLEOTIDE SEQUENCE</scope>
</reference>
<dbReference type="Pfam" id="PF14643">
    <property type="entry name" value="DUF4455"/>
    <property type="match status" value="1"/>
</dbReference>
<feature type="domain" description="DUF4456" evidence="3">
    <location>
        <begin position="1047"/>
        <end position="1166"/>
    </location>
</feature>
<comment type="caution">
    <text evidence="5">The sequence shown here is derived from an EMBL/GenBank/DDBJ whole genome shotgun (WGS) entry which is preliminary data.</text>
</comment>
<organism evidence="5 6">
    <name type="scientific">Polarella glacialis</name>
    <name type="common">Dinoflagellate</name>
    <dbReference type="NCBI Taxonomy" id="89957"/>
    <lineage>
        <taxon>Eukaryota</taxon>
        <taxon>Sar</taxon>
        <taxon>Alveolata</taxon>
        <taxon>Dinophyceae</taxon>
        <taxon>Suessiales</taxon>
        <taxon>Suessiaceae</taxon>
        <taxon>Polarella</taxon>
    </lineage>
</organism>
<feature type="region of interest" description="Disordered" evidence="1">
    <location>
        <begin position="1174"/>
        <end position="1198"/>
    </location>
</feature>
<evidence type="ECO:0000313" key="4">
    <source>
        <dbReference type="EMBL" id="CAE8611415.1"/>
    </source>
</evidence>
<feature type="compositionally biased region" description="Polar residues" evidence="1">
    <location>
        <begin position="1189"/>
        <end position="1198"/>
    </location>
</feature>
<dbReference type="InterPro" id="IPR027914">
    <property type="entry name" value="DUF4456"/>
</dbReference>
<dbReference type="OMA" id="KAHYPLK"/>
<protein>
    <submittedName>
        <fullName evidence="5">Uncharacterized protein</fullName>
    </submittedName>
</protein>
<evidence type="ECO:0000256" key="1">
    <source>
        <dbReference type="SAM" id="MobiDB-lite"/>
    </source>
</evidence>
<proteinExistence type="predicted"/>
<feature type="domain" description="DUF4455" evidence="2">
    <location>
        <begin position="57"/>
        <end position="409"/>
    </location>
</feature>
<keyword evidence="7" id="KW-1185">Reference proteome</keyword>
<gene>
    <name evidence="4" type="ORF">PGLA1383_LOCUS29231</name>
    <name evidence="5" type="ORF">PGLA2088_LOCUS4288</name>
</gene>
<evidence type="ECO:0000259" key="2">
    <source>
        <dbReference type="Pfam" id="PF14643"/>
    </source>
</evidence>
<feature type="compositionally biased region" description="Basic residues" evidence="1">
    <location>
        <begin position="1179"/>
        <end position="1188"/>
    </location>
</feature>
<dbReference type="InterPro" id="IPR028089">
    <property type="entry name" value="DUF4455"/>
</dbReference>
<accession>A0A813I2F2</accession>
<evidence type="ECO:0000313" key="7">
    <source>
        <dbReference type="Proteomes" id="UP000654075"/>
    </source>
</evidence>
<evidence type="ECO:0000313" key="6">
    <source>
        <dbReference type="Proteomes" id="UP000626109"/>
    </source>
</evidence>
<dbReference type="Proteomes" id="UP000654075">
    <property type="component" value="Unassembled WGS sequence"/>
</dbReference>
<evidence type="ECO:0000259" key="3">
    <source>
        <dbReference type="Pfam" id="PF14644"/>
    </source>
</evidence>
<name>A0A813I2F2_POLGL</name>
<dbReference type="EMBL" id="CAJNNV010025022">
    <property type="protein sequence ID" value="CAE8611415.1"/>
    <property type="molecule type" value="Genomic_DNA"/>
</dbReference>
<sequence>MEPKKAKALSAVRIARASLAKLGEQSEEQVRGVMAALEGVRDKRRARVVDFAGEAGELAQLDTDRKLRTEALLKVLVDKLTAAAHAVHGEAERLVEQRAGSLNSVLLENRSSMKLLESKLTVQTLEVSKVNKARWHKGLLLWRRQRHRHSMQLVMRRIRSNEFRQPESIVEACEQIQDQQTAVFQARKDLTDELFGVSHKKLTVAVVRQFEEQNTGLNDRAQEGFDSMLSDLKDLREALEVSAEQMLGELGLQLELIDAKSEWKGHESVTGLIDAEVRPPLRDQLDQVAQLLVEVADSLSRQEELQHYAVTKMIAWFLALAKKQEQLKKRVEEFEVNYHGEVEDCEKDFEDESQRNEDSMNRLHDEINDAAHHETLDELKQKTFDHLDLMAVGYRGHADQLLNIHNRYPPGAAMLIRRETRGYCQDLGLALQPQEEAEAFATDRAEELAAAEAEAVAALGEEASEEAKEAAVQQLREAAAAREPEILQAEAAAAEALQEAAGWPEGSSTGCSVLERMSLHELRLEVVAEHLMSTTTGGTPPEAVEATPAVAEGGEEGAEGDMVPEHKEPAFADGTLALQALHFDDEWLEPRFGTVQKGIFKNLTSYVAHLGRVDTPMCCEEVRRDLDQQLRKHTNRKGEVQVEWYVPRYGTVAKHKDKFERHLVDVAQKCQDQDDAVDAIFQELQDAEAQYCQRLVSLRERLGEAQTLPVLTSFDRQANDFAAGFKDSCKSGLQRLLDLGSRAVQALQRDNRAFLNMCRSGDEQYSESEIQFYGAEVEELNTTLEQRGQQRTQRARELEGKFEEKRKTPLAEFSTAYAEAVELLCASKGLGRKYGEPRRKAQERVRTLMARAETVRQNIEQLLEYVQQLCSVHVPEDGSLEVSSIPRSPALIRIKDYFKRSGDAWTLPGELMGTVYVVVCTMSVLGTHLGAFKGAKAPNYQLAALPTLRVLREDETLMPPAEEQQQVQQLAQKGEAALPEERAAVAAAVKTATSLEMEAALRENCLMNVMGPLMKSEHYTGEIASIVKASNEAYAGQAGGTPDFMLKFLSEMQTHSEHTRQEAARGLRAWGTELREQTLLGLGEVLYAELTARSLAELRQATKEVRQKSVVRWAECDSLRTSHEQQLNPGLSNPNAETKLLALVDAEAARHEMALAMCGNDRENMAGVCRDLSMAKSRDSHRRSHKTTTKQQANHDNL</sequence>
<evidence type="ECO:0000313" key="5">
    <source>
        <dbReference type="EMBL" id="CAE8645870.1"/>
    </source>
</evidence>
<dbReference type="OrthoDB" id="431588at2759"/>